<organism evidence="1">
    <name type="scientific">marine sediment metagenome</name>
    <dbReference type="NCBI Taxonomy" id="412755"/>
    <lineage>
        <taxon>unclassified sequences</taxon>
        <taxon>metagenomes</taxon>
        <taxon>ecological metagenomes</taxon>
    </lineage>
</organism>
<proteinExistence type="predicted"/>
<accession>A0A0F9CNS8</accession>
<reference evidence="1" key="1">
    <citation type="journal article" date="2015" name="Nature">
        <title>Complex archaea that bridge the gap between prokaryotes and eukaryotes.</title>
        <authorList>
            <person name="Spang A."/>
            <person name="Saw J.H."/>
            <person name="Jorgensen S.L."/>
            <person name="Zaremba-Niedzwiedzka K."/>
            <person name="Martijn J."/>
            <person name="Lind A.E."/>
            <person name="van Eijk R."/>
            <person name="Schleper C."/>
            <person name="Guy L."/>
            <person name="Ettema T.J."/>
        </authorList>
    </citation>
    <scope>NUCLEOTIDE SEQUENCE</scope>
</reference>
<dbReference type="AlphaFoldDB" id="A0A0F9CNS8"/>
<sequence length="84" mass="10268">MERYGRLLMLNAFKQHGKSEEIGPMLDVLNNYEFHFNYRFKSKQSVHFSHLANVFLLGLYLYHNNSKIKEYFEIERIPDKKRHF</sequence>
<gene>
    <name evidence="1" type="ORF">LCGC14_2644180</name>
</gene>
<comment type="caution">
    <text evidence="1">The sequence shown here is derived from an EMBL/GenBank/DDBJ whole genome shotgun (WGS) entry which is preliminary data.</text>
</comment>
<evidence type="ECO:0000313" key="1">
    <source>
        <dbReference type="EMBL" id="KKK98296.1"/>
    </source>
</evidence>
<dbReference type="EMBL" id="LAZR01045680">
    <property type="protein sequence ID" value="KKK98296.1"/>
    <property type="molecule type" value="Genomic_DNA"/>
</dbReference>
<name>A0A0F9CNS8_9ZZZZ</name>
<protein>
    <submittedName>
        <fullName evidence="1">Uncharacterized protein</fullName>
    </submittedName>
</protein>